<organism evidence="2 3">
    <name type="scientific">Tritrichomonas foetus</name>
    <dbReference type="NCBI Taxonomy" id="1144522"/>
    <lineage>
        <taxon>Eukaryota</taxon>
        <taxon>Metamonada</taxon>
        <taxon>Parabasalia</taxon>
        <taxon>Tritrichomonadida</taxon>
        <taxon>Tritrichomonadidae</taxon>
        <taxon>Tritrichomonas</taxon>
    </lineage>
</organism>
<comment type="caution">
    <text evidence="2">The sequence shown here is derived from an EMBL/GenBank/DDBJ whole genome shotgun (WGS) entry which is preliminary data.</text>
</comment>
<reference evidence="2" key="1">
    <citation type="submission" date="2016-10" db="EMBL/GenBank/DDBJ databases">
        <authorList>
            <person name="Benchimol M."/>
            <person name="Almeida L.G."/>
            <person name="Vasconcelos A.T."/>
            <person name="Perreira-Neves A."/>
            <person name="Rosa I.A."/>
            <person name="Tasca T."/>
            <person name="Bogo M.R."/>
            <person name="de Souza W."/>
        </authorList>
    </citation>
    <scope>NUCLEOTIDE SEQUENCE [LARGE SCALE GENOMIC DNA]</scope>
    <source>
        <strain evidence="2">K</strain>
    </source>
</reference>
<dbReference type="VEuPathDB" id="TrichDB:TRFO_07003"/>
<proteinExistence type="predicted"/>
<gene>
    <name evidence="2" type="ORF">TRFO_07003</name>
</gene>
<evidence type="ECO:0000313" key="3">
    <source>
        <dbReference type="Proteomes" id="UP000179807"/>
    </source>
</evidence>
<dbReference type="RefSeq" id="XP_068355731.1">
    <property type="nucleotide sequence ID" value="XM_068493434.1"/>
</dbReference>
<name>A0A1J4JUC1_9EUKA</name>
<feature type="compositionally biased region" description="Basic and acidic residues" evidence="1">
    <location>
        <begin position="9"/>
        <end position="18"/>
    </location>
</feature>
<feature type="region of interest" description="Disordered" evidence="1">
    <location>
        <begin position="1"/>
        <end position="24"/>
    </location>
</feature>
<evidence type="ECO:0000256" key="1">
    <source>
        <dbReference type="SAM" id="MobiDB-lite"/>
    </source>
</evidence>
<dbReference type="Proteomes" id="UP000179807">
    <property type="component" value="Unassembled WGS sequence"/>
</dbReference>
<evidence type="ECO:0000313" key="2">
    <source>
        <dbReference type="EMBL" id="OHT02595.1"/>
    </source>
</evidence>
<dbReference type="AlphaFoldDB" id="A0A1J4JUC1"/>
<accession>A0A1J4JUC1</accession>
<keyword evidence="3" id="KW-1185">Reference proteome</keyword>
<dbReference type="EMBL" id="MLAK01000860">
    <property type="protein sequence ID" value="OHT02595.1"/>
    <property type="molecule type" value="Genomic_DNA"/>
</dbReference>
<dbReference type="GeneID" id="94828138"/>
<sequence length="95" mass="11569">MLKNNLRIDTPRRNHLQEKAQQQHSFIVEEEEEEEINDDLVELNVQNRDFHDKFTKAYNNFENDRDAQQNLKARNINLAKHFDFNEINQQFTSFF</sequence>
<protein>
    <submittedName>
        <fullName evidence="2">Uncharacterized protein</fullName>
    </submittedName>
</protein>